<dbReference type="AlphaFoldDB" id="A0A0F9H325"/>
<name>A0A0F9H325_9ZZZZ</name>
<gene>
    <name evidence="1" type="ORF">LCGC14_1753950</name>
</gene>
<sequence length="183" mass="20588">MTDTERCKHDMIKAYCTFCRTPDRGTGTYFDPGAPRRTERRHRFLRASLTGKWRMAGFLAVRATVSMTARDEDKAGDCADEYRSVTGDEHIVPINPTKWGHSIEFDFLALDSEVLQAGIGFEEMSAVSRDRHDRVVSNVALGWALFDLGFKLGRGQDTELIRENVPEGQREAFDLGVAIGRKS</sequence>
<organism evidence="1">
    <name type="scientific">marine sediment metagenome</name>
    <dbReference type="NCBI Taxonomy" id="412755"/>
    <lineage>
        <taxon>unclassified sequences</taxon>
        <taxon>metagenomes</taxon>
        <taxon>ecological metagenomes</taxon>
    </lineage>
</organism>
<reference evidence="1" key="1">
    <citation type="journal article" date="2015" name="Nature">
        <title>Complex archaea that bridge the gap between prokaryotes and eukaryotes.</title>
        <authorList>
            <person name="Spang A."/>
            <person name="Saw J.H."/>
            <person name="Jorgensen S.L."/>
            <person name="Zaremba-Niedzwiedzka K."/>
            <person name="Martijn J."/>
            <person name="Lind A.E."/>
            <person name="van Eijk R."/>
            <person name="Schleper C."/>
            <person name="Guy L."/>
            <person name="Ettema T.J."/>
        </authorList>
    </citation>
    <scope>NUCLEOTIDE SEQUENCE</scope>
</reference>
<comment type="caution">
    <text evidence="1">The sequence shown here is derived from an EMBL/GenBank/DDBJ whole genome shotgun (WGS) entry which is preliminary data.</text>
</comment>
<accession>A0A0F9H325</accession>
<evidence type="ECO:0000313" key="1">
    <source>
        <dbReference type="EMBL" id="KKM05454.1"/>
    </source>
</evidence>
<dbReference type="EMBL" id="LAZR01016218">
    <property type="protein sequence ID" value="KKM05454.1"/>
    <property type="molecule type" value="Genomic_DNA"/>
</dbReference>
<protein>
    <submittedName>
        <fullName evidence="1">Uncharacterized protein</fullName>
    </submittedName>
</protein>
<proteinExistence type="predicted"/>